<dbReference type="GeneID" id="183359"/>
<dbReference type="OrthoDB" id="10570396at2759"/>
<accession>A0A3B1E8U4</accession>
<evidence type="ECO:0000313" key="3">
    <source>
        <dbReference type="WormBase" id="C40C9.4b"/>
    </source>
</evidence>
<reference evidence="1 2" key="1">
    <citation type="journal article" date="1998" name="Science">
        <title>Genome sequence of the nematode C. elegans: a platform for investigating biology.</title>
        <authorList>
            <consortium name="The C. elegans sequencing consortium"/>
            <person name="Sulson J.E."/>
            <person name="Waterston R."/>
        </authorList>
    </citation>
    <scope>NUCLEOTIDE SEQUENCE [LARGE SCALE GENOMIC DNA]</scope>
    <source>
        <strain evidence="1 2">Bristol N2</strain>
    </source>
</reference>
<proteinExistence type="predicted"/>
<dbReference type="RefSeq" id="NP_001355469.1">
    <property type="nucleotide sequence ID" value="NM_001368536.3"/>
</dbReference>
<dbReference type="AlphaFoldDB" id="A0A3B1E8U4"/>
<dbReference type="CTD" id="183359"/>
<dbReference type="EMBL" id="BX284606">
    <property type="protein sequence ID" value="VAY52603.1"/>
    <property type="molecule type" value="Genomic_DNA"/>
</dbReference>
<organism evidence="1 2">
    <name type="scientific">Caenorhabditis elegans</name>
    <dbReference type="NCBI Taxonomy" id="6239"/>
    <lineage>
        <taxon>Eukaryota</taxon>
        <taxon>Metazoa</taxon>
        <taxon>Ecdysozoa</taxon>
        <taxon>Nematoda</taxon>
        <taxon>Chromadorea</taxon>
        <taxon>Rhabditida</taxon>
        <taxon>Rhabditina</taxon>
        <taxon>Rhabditomorpha</taxon>
        <taxon>Rhabditoidea</taxon>
        <taxon>Rhabditidae</taxon>
        <taxon>Peloderinae</taxon>
        <taxon>Caenorhabditis</taxon>
    </lineage>
</organism>
<dbReference type="SMR" id="A0A3B1E8U4"/>
<name>A0A3B1E8U4_CAEEL</name>
<sequence length="92" mass="10875">MPPFFTEKLQGSVEELQNQENEELTIEQKKKAGVDQNYFEDIVNKIQDINKLIDKCLEINRKEYFESQECQYTKSLCSIRDGMKMILRSHAI</sequence>
<protein>
    <submittedName>
        <fullName evidence="1">Uncharacterized protein</fullName>
    </submittedName>
</protein>
<evidence type="ECO:0000313" key="2">
    <source>
        <dbReference type="Proteomes" id="UP000001940"/>
    </source>
</evidence>
<evidence type="ECO:0000313" key="1">
    <source>
        <dbReference type="EMBL" id="VAY52603.1"/>
    </source>
</evidence>
<dbReference type="ExpressionAtlas" id="A0A3B1E8U4">
    <property type="expression patterns" value="baseline"/>
</dbReference>
<dbReference type="Proteomes" id="UP000001940">
    <property type="component" value="Chromosome X"/>
</dbReference>
<gene>
    <name evidence="1 3" type="ORF">C40C9.4</name>
    <name evidence="1" type="ORF">CELE_C40C9.4</name>
</gene>
<dbReference type="AGR" id="WB:WBGene00008037"/>
<dbReference type="PaxDb" id="6239-C40C9.4"/>
<keyword evidence="2" id="KW-1185">Reference proteome</keyword>
<dbReference type="Bgee" id="WBGene00008037">
    <property type="expression patterns" value="Expressed in larva"/>
</dbReference>
<dbReference type="WormBase" id="C40C9.4b">
    <property type="protein sequence ID" value="CE52807"/>
    <property type="gene ID" value="WBGene00008037"/>
</dbReference>